<name>A0AAD5CTC9_AMBAR</name>
<reference evidence="1" key="1">
    <citation type="submission" date="2022-06" db="EMBL/GenBank/DDBJ databases">
        <title>Uncovering the hologenomic basis of an extraordinary plant invasion.</title>
        <authorList>
            <person name="Bieker V.C."/>
            <person name="Martin M.D."/>
            <person name="Gilbert T."/>
            <person name="Hodgins K."/>
            <person name="Battlay P."/>
            <person name="Petersen B."/>
            <person name="Wilson J."/>
        </authorList>
    </citation>
    <scope>NUCLEOTIDE SEQUENCE</scope>
    <source>
        <strain evidence="1">AA19_3_7</strain>
        <tissue evidence="1">Leaf</tissue>
    </source>
</reference>
<sequence length="136" mass="15731">MNHHNYCVNKNKPFVLPPPTPPPDRLHHSSRVVNLGLAFCLKYSFCAFFFCREMESDVPSMHSEEEDLRELGEAVSLLRKRQSRFRRVADLHNSSQHDLRLQIQEKIRVSLFAHKGSLHFIDGIQVLLPLSLATLK</sequence>
<gene>
    <name evidence="1" type="ORF">M8C21_002486</name>
</gene>
<dbReference type="Gene3D" id="1.20.5.170">
    <property type="match status" value="1"/>
</dbReference>
<evidence type="ECO:0000313" key="1">
    <source>
        <dbReference type="EMBL" id="KAI7747893.1"/>
    </source>
</evidence>
<dbReference type="AlphaFoldDB" id="A0AAD5CTC9"/>
<dbReference type="Proteomes" id="UP001206925">
    <property type="component" value="Unassembled WGS sequence"/>
</dbReference>
<proteinExistence type="predicted"/>
<protein>
    <submittedName>
        <fullName evidence="1">Uncharacterized protein</fullName>
    </submittedName>
</protein>
<dbReference type="EMBL" id="JAMZMK010006644">
    <property type="protein sequence ID" value="KAI7747893.1"/>
    <property type="molecule type" value="Genomic_DNA"/>
</dbReference>
<comment type="caution">
    <text evidence="1">The sequence shown here is derived from an EMBL/GenBank/DDBJ whole genome shotgun (WGS) entry which is preliminary data.</text>
</comment>
<accession>A0AAD5CTC9</accession>
<keyword evidence="2" id="KW-1185">Reference proteome</keyword>
<evidence type="ECO:0000313" key="2">
    <source>
        <dbReference type="Proteomes" id="UP001206925"/>
    </source>
</evidence>
<organism evidence="1 2">
    <name type="scientific">Ambrosia artemisiifolia</name>
    <name type="common">Common ragweed</name>
    <dbReference type="NCBI Taxonomy" id="4212"/>
    <lineage>
        <taxon>Eukaryota</taxon>
        <taxon>Viridiplantae</taxon>
        <taxon>Streptophyta</taxon>
        <taxon>Embryophyta</taxon>
        <taxon>Tracheophyta</taxon>
        <taxon>Spermatophyta</taxon>
        <taxon>Magnoliopsida</taxon>
        <taxon>eudicotyledons</taxon>
        <taxon>Gunneridae</taxon>
        <taxon>Pentapetalae</taxon>
        <taxon>asterids</taxon>
        <taxon>campanulids</taxon>
        <taxon>Asterales</taxon>
        <taxon>Asteraceae</taxon>
        <taxon>Asteroideae</taxon>
        <taxon>Heliantheae alliance</taxon>
        <taxon>Heliantheae</taxon>
        <taxon>Ambrosia</taxon>
    </lineage>
</organism>